<evidence type="ECO:0000313" key="1">
    <source>
        <dbReference type="EMBL" id="KAH3858159.1"/>
    </source>
</evidence>
<keyword evidence="2" id="KW-1185">Reference proteome</keyword>
<organism evidence="1 2">
    <name type="scientific">Dreissena polymorpha</name>
    <name type="common">Zebra mussel</name>
    <name type="synonym">Mytilus polymorpha</name>
    <dbReference type="NCBI Taxonomy" id="45954"/>
    <lineage>
        <taxon>Eukaryota</taxon>
        <taxon>Metazoa</taxon>
        <taxon>Spiralia</taxon>
        <taxon>Lophotrochozoa</taxon>
        <taxon>Mollusca</taxon>
        <taxon>Bivalvia</taxon>
        <taxon>Autobranchia</taxon>
        <taxon>Heteroconchia</taxon>
        <taxon>Euheterodonta</taxon>
        <taxon>Imparidentia</taxon>
        <taxon>Neoheterodontei</taxon>
        <taxon>Myida</taxon>
        <taxon>Dreissenoidea</taxon>
        <taxon>Dreissenidae</taxon>
        <taxon>Dreissena</taxon>
    </lineage>
</organism>
<comment type="caution">
    <text evidence="1">The sequence shown here is derived from an EMBL/GenBank/DDBJ whole genome shotgun (WGS) entry which is preliminary data.</text>
</comment>
<evidence type="ECO:0000313" key="2">
    <source>
        <dbReference type="Proteomes" id="UP000828390"/>
    </source>
</evidence>
<dbReference type="AlphaFoldDB" id="A0A9D4LI23"/>
<name>A0A9D4LI23_DREPO</name>
<sequence length="82" mass="9525">MSPWQLHLIEGHTFPHHILRTWYRHFDVCMDTTSVEDMYKTLCLLHAGRQAQVEQAQVRGWEDDPDIKAWRMTLSFGPGGGS</sequence>
<dbReference type="EMBL" id="JAIWYP010000003">
    <property type="protein sequence ID" value="KAH3858159.1"/>
    <property type="molecule type" value="Genomic_DNA"/>
</dbReference>
<dbReference type="Proteomes" id="UP000828390">
    <property type="component" value="Unassembled WGS sequence"/>
</dbReference>
<protein>
    <submittedName>
        <fullName evidence="1">Uncharacterized protein</fullName>
    </submittedName>
</protein>
<reference evidence="1" key="2">
    <citation type="submission" date="2020-11" db="EMBL/GenBank/DDBJ databases">
        <authorList>
            <person name="McCartney M.A."/>
            <person name="Auch B."/>
            <person name="Kono T."/>
            <person name="Mallez S."/>
            <person name="Becker A."/>
            <person name="Gohl D.M."/>
            <person name="Silverstein K.A.T."/>
            <person name="Koren S."/>
            <person name="Bechman K.B."/>
            <person name="Herman A."/>
            <person name="Abrahante J.E."/>
            <person name="Garbe J."/>
        </authorList>
    </citation>
    <scope>NUCLEOTIDE SEQUENCE</scope>
    <source>
        <strain evidence="1">Duluth1</strain>
        <tissue evidence="1">Whole animal</tissue>
    </source>
</reference>
<accession>A0A9D4LI23</accession>
<reference evidence="1" key="1">
    <citation type="journal article" date="2019" name="bioRxiv">
        <title>The Genome of the Zebra Mussel, Dreissena polymorpha: A Resource for Invasive Species Research.</title>
        <authorList>
            <person name="McCartney M.A."/>
            <person name="Auch B."/>
            <person name="Kono T."/>
            <person name="Mallez S."/>
            <person name="Zhang Y."/>
            <person name="Obille A."/>
            <person name="Becker A."/>
            <person name="Abrahante J.E."/>
            <person name="Garbe J."/>
            <person name="Badalamenti J.P."/>
            <person name="Herman A."/>
            <person name="Mangelson H."/>
            <person name="Liachko I."/>
            <person name="Sullivan S."/>
            <person name="Sone E.D."/>
            <person name="Koren S."/>
            <person name="Silverstein K.A.T."/>
            <person name="Beckman K.B."/>
            <person name="Gohl D.M."/>
        </authorList>
    </citation>
    <scope>NUCLEOTIDE SEQUENCE</scope>
    <source>
        <strain evidence="1">Duluth1</strain>
        <tissue evidence="1">Whole animal</tissue>
    </source>
</reference>
<gene>
    <name evidence="1" type="ORF">DPMN_100779</name>
</gene>
<proteinExistence type="predicted"/>